<evidence type="ECO:0000313" key="3">
    <source>
        <dbReference type="WBParaSite" id="NBR_0002268901-mRNA-1"/>
    </source>
</evidence>
<evidence type="ECO:0000313" key="2">
    <source>
        <dbReference type="Proteomes" id="UP000271162"/>
    </source>
</evidence>
<dbReference type="PANTHER" id="PTHR45581">
    <property type="entry name" value="PROTEIN CBG10435"/>
    <property type="match status" value="1"/>
</dbReference>
<dbReference type="AlphaFoldDB" id="A0A0N4YZL7"/>
<organism evidence="3">
    <name type="scientific">Nippostrongylus brasiliensis</name>
    <name type="common">Rat hookworm</name>
    <dbReference type="NCBI Taxonomy" id="27835"/>
    <lineage>
        <taxon>Eukaryota</taxon>
        <taxon>Metazoa</taxon>
        <taxon>Ecdysozoa</taxon>
        <taxon>Nematoda</taxon>
        <taxon>Chromadorea</taxon>
        <taxon>Rhabditida</taxon>
        <taxon>Rhabditina</taxon>
        <taxon>Rhabditomorpha</taxon>
        <taxon>Strongyloidea</taxon>
        <taxon>Heligmosomidae</taxon>
        <taxon>Nippostrongylus</taxon>
    </lineage>
</organism>
<keyword evidence="2" id="KW-1185">Reference proteome</keyword>
<protein>
    <submittedName>
        <fullName evidence="3">Aminotran_5 domain-containing protein</fullName>
    </submittedName>
</protein>
<name>A0A0N4YZL7_NIPBR</name>
<dbReference type="PANTHER" id="PTHR45581:SF3">
    <property type="entry name" value="METHYLTRANSFERASE DOMAIN-CONTAINING PROTEIN"/>
    <property type="match status" value="1"/>
</dbReference>
<sequence>MLYFANRTKYAIADRRRLASQSRRDRTASVKGSSNVFTDRKELGVFAALTYGSSMMHCLPVGSNSPDALGLGAMWGRERAVKMLEEAGFSDINVVPTPHFLINILYVCRK</sequence>
<reference evidence="3" key="1">
    <citation type="submission" date="2017-02" db="UniProtKB">
        <authorList>
            <consortium name="WormBaseParasite"/>
        </authorList>
    </citation>
    <scope>IDENTIFICATION</scope>
</reference>
<evidence type="ECO:0000313" key="1">
    <source>
        <dbReference type="EMBL" id="VDL87687.1"/>
    </source>
</evidence>
<dbReference type="WBParaSite" id="NBR_0002268901-mRNA-1">
    <property type="protein sequence ID" value="NBR_0002268901-mRNA-1"/>
    <property type="gene ID" value="NBR_0002268901"/>
</dbReference>
<gene>
    <name evidence="1" type="ORF">NBR_LOCUS22690</name>
</gene>
<proteinExistence type="predicted"/>
<dbReference type="Proteomes" id="UP000271162">
    <property type="component" value="Unassembled WGS sequence"/>
</dbReference>
<dbReference type="EMBL" id="UYSL01028753">
    <property type="protein sequence ID" value="VDL87687.1"/>
    <property type="molecule type" value="Genomic_DNA"/>
</dbReference>
<dbReference type="STRING" id="27835.A0A0N4YZL7"/>
<reference evidence="1 2" key="2">
    <citation type="submission" date="2018-11" db="EMBL/GenBank/DDBJ databases">
        <authorList>
            <consortium name="Pathogen Informatics"/>
        </authorList>
    </citation>
    <scope>NUCLEOTIDE SEQUENCE [LARGE SCALE GENOMIC DNA]</scope>
</reference>
<accession>A0A0N4YZL7</accession>